<dbReference type="PANTHER" id="PTHR39201">
    <property type="entry name" value="EXPORTED PROTEIN-RELATED"/>
    <property type="match status" value="1"/>
</dbReference>
<dbReference type="NCBIfam" id="NF005389">
    <property type="entry name" value="PRK06934.1"/>
    <property type="match status" value="1"/>
</dbReference>
<dbReference type="Proteomes" id="UP000501780">
    <property type="component" value="Chromosome"/>
</dbReference>
<evidence type="ECO:0000259" key="1">
    <source>
        <dbReference type="Pfam" id="PF12682"/>
    </source>
</evidence>
<dbReference type="SUPFAM" id="SSF52218">
    <property type="entry name" value="Flavoproteins"/>
    <property type="match status" value="1"/>
</dbReference>
<sequence length="232" mass="25683">MRKFYLSFVILVVLACIFVVYAKAIAVSNLTEMPEVEKTTASESIIPTKGKILIVYFTSPETDGVDTSSGASRLVSNGKLYGNTEYVATLISEETGGDLFQIKTVHAYPGAHKELIDAAKKEVESKARPQLATHIKNLADYDVVFVGFPNWWYDMPMVLYSFFDEYDFTGKTLIPFCTHGGSRFSQAEKTIASLEKGAKMQKGLAISRNNVNNSGESVSKWLRDMGMTSKSK</sequence>
<accession>A0A6H0KVV9</accession>
<dbReference type="Gene3D" id="3.40.50.360">
    <property type="match status" value="1"/>
</dbReference>
<dbReference type="AlphaFoldDB" id="A0A6H0KVV9"/>
<dbReference type="PANTHER" id="PTHR39201:SF1">
    <property type="entry name" value="FLAVODOXIN-LIKE DOMAIN-CONTAINING PROTEIN"/>
    <property type="match status" value="1"/>
</dbReference>
<feature type="domain" description="Flavodoxin-like" evidence="1">
    <location>
        <begin position="80"/>
        <end position="223"/>
    </location>
</feature>
<name>A0A6H0KVV9_9BACE</name>
<dbReference type="KEGG" id="bfc:BacF7301_21615"/>
<evidence type="ECO:0000313" key="3">
    <source>
        <dbReference type="Proteomes" id="UP000501780"/>
    </source>
</evidence>
<dbReference type="InterPro" id="IPR008254">
    <property type="entry name" value="Flavodoxin/NO_synth"/>
</dbReference>
<dbReference type="GO" id="GO:0010181">
    <property type="term" value="F:FMN binding"/>
    <property type="evidence" value="ECO:0007669"/>
    <property type="project" value="InterPro"/>
</dbReference>
<organism evidence="2 3">
    <name type="scientific">Bacteroides faecium</name>
    <dbReference type="NCBI Taxonomy" id="2715212"/>
    <lineage>
        <taxon>Bacteria</taxon>
        <taxon>Pseudomonadati</taxon>
        <taxon>Bacteroidota</taxon>
        <taxon>Bacteroidia</taxon>
        <taxon>Bacteroidales</taxon>
        <taxon>Bacteroidaceae</taxon>
        <taxon>Bacteroides</taxon>
    </lineage>
</organism>
<proteinExistence type="predicted"/>
<dbReference type="Pfam" id="PF12682">
    <property type="entry name" value="Flavodoxin_4"/>
    <property type="match status" value="1"/>
</dbReference>
<gene>
    <name evidence="2" type="ORF">BacF7301_21615</name>
</gene>
<dbReference type="RefSeq" id="WP_167966076.1">
    <property type="nucleotide sequence ID" value="NZ_CP050831.1"/>
</dbReference>
<protein>
    <submittedName>
        <fullName evidence="2">Flavodoxin</fullName>
    </submittedName>
</protein>
<dbReference type="InterPro" id="IPR029039">
    <property type="entry name" value="Flavoprotein-like_sf"/>
</dbReference>
<dbReference type="PROSITE" id="PS51257">
    <property type="entry name" value="PROKAR_LIPOPROTEIN"/>
    <property type="match status" value="1"/>
</dbReference>
<evidence type="ECO:0000313" key="2">
    <source>
        <dbReference type="EMBL" id="QIU96587.1"/>
    </source>
</evidence>
<dbReference type="EMBL" id="CP050831">
    <property type="protein sequence ID" value="QIU96587.1"/>
    <property type="molecule type" value="Genomic_DNA"/>
</dbReference>
<keyword evidence="3" id="KW-1185">Reference proteome</keyword>
<reference evidence="2 3" key="1">
    <citation type="submission" date="2020-03" db="EMBL/GenBank/DDBJ databases">
        <title>Genomic analysis of Bacteroides faecium CBA7301.</title>
        <authorList>
            <person name="Kim J."/>
            <person name="Roh S.W."/>
        </authorList>
    </citation>
    <scope>NUCLEOTIDE SEQUENCE [LARGE SCALE GENOMIC DNA]</scope>
    <source>
        <strain evidence="2 3">CBA7301</strain>
    </source>
</reference>